<dbReference type="SUPFAM" id="SSF82866">
    <property type="entry name" value="Multidrug efflux transporter AcrB transmembrane domain"/>
    <property type="match status" value="2"/>
</dbReference>
<feature type="transmembrane region" description="Helical" evidence="1">
    <location>
        <begin position="386"/>
        <end position="411"/>
    </location>
</feature>
<dbReference type="SUPFAM" id="SSF82693">
    <property type="entry name" value="Multidrug efflux transporter AcrB pore domain, PN1, PN2, PC1 and PC2 subdomains"/>
    <property type="match status" value="3"/>
</dbReference>
<dbReference type="Gene3D" id="1.20.1640.10">
    <property type="entry name" value="Multidrug efflux transporter AcrB transmembrane domain"/>
    <property type="match status" value="2"/>
</dbReference>
<dbReference type="EMBL" id="CP107006">
    <property type="protein sequence ID" value="UYQ93163.1"/>
    <property type="molecule type" value="Genomic_DNA"/>
</dbReference>
<feature type="transmembrane region" description="Helical" evidence="1">
    <location>
        <begin position="989"/>
        <end position="1014"/>
    </location>
</feature>
<feature type="transmembrane region" description="Helical" evidence="1">
    <location>
        <begin position="431"/>
        <end position="451"/>
    </location>
</feature>
<name>A0ABY6J0T8_9BACT</name>
<evidence type="ECO:0000313" key="3">
    <source>
        <dbReference type="Proteomes" id="UP001162741"/>
    </source>
</evidence>
<feature type="transmembrane region" description="Helical" evidence="1">
    <location>
        <begin position="524"/>
        <end position="543"/>
    </location>
</feature>
<keyword evidence="3" id="KW-1185">Reference proteome</keyword>
<protein>
    <submittedName>
        <fullName evidence="2">Efflux RND transporter permease subunit</fullName>
    </submittedName>
</protein>
<proteinExistence type="predicted"/>
<dbReference type="InterPro" id="IPR001036">
    <property type="entry name" value="Acrflvin-R"/>
</dbReference>
<dbReference type="Gene3D" id="3.30.70.1440">
    <property type="entry name" value="Multidrug efflux transporter AcrB pore domain"/>
    <property type="match status" value="1"/>
</dbReference>
<keyword evidence="1" id="KW-1133">Transmembrane helix</keyword>
<feature type="transmembrane region" description="Helical" evidence="1">
    <location>
        <begin position="961"/>
        <end position="983"/>
    </location>
</feature>
<feature type="transmembrane region" description="Helical" evidence="1">
    <location>
        <begin position="12"/>
        <end position="32"/>
    </location>
</feature>
<feature type="transmembrane region" description="Helical" evidence="1">
    <location>
        <begin position="463"/>
        <end position="485"/>
    </location>
</feature>
<keyword evidence="1" id="KW-0812">Transmembrane</keyword>
<gene>
    <name evidence="2" type="ORF">MKQ68_24070</name>
</gene>
<dbReference type="Gene3D" id="3.30.70.1430">
    <property type="entry name" value="Multidrug efflux transporter AcrB pore domain"/>
    <property type="match status" value="2"/>
</dbReference>
<dbReference type="PRINTS" id="PR00702">
    <property type="entry name" value="ACRIFLAVINRP"/>
</dbReference>
<feature type="transmembrane region" description="Helical" evidence="1">
    <location>
        <begin position="912"/>
        <end position="936"/>
    </location>
</feature>
<organism evidence="2 3">
    <name type="scientific">Chitinophaga horti</name>
    <dbReference type="NCBI Taxonomy" id="2920382"/>
    <lineage>
        <taxon>Bacteria</taxon>
        <taxon>Pseudomonadati</taxon>
        <taxon>Bacteroidota</taxon>
        <taxon>Chitinophagia</taxon>
        <taxon>Chitinophagales</taxon>
        <taxon>Chitinophagaceae</taxon>
        <taxon>Chitinophaga</taxon>
    </lineage>
</organism>
<dbReference type="InterPro" id="IPR027463">
    <property type="entry name" value="AcrB_DN_DC_subdom"/>
</dbReference>
<feature type="transmembrane region" description="Helical" evidence="1">
    <location>
        <begin position="337"/>
        <end position="353"/>
    </location>
</feature>
<accession>A0ABY6J0T8</accession>
<dbReference type="Proteomes" id="UP001162741">
    <property type="component" value="Chromosome"/>
</dbReference>
<feature type="transmembrane region" description="Helical" evidence="1">
    <location>
        <begin position="886"/>
        <end position="906"/>
    </location>
</feature>
<dbReference type="RefSeq" id="WP_264281288.1">
    <property type="nucleotide sequence ID" value="NZ_CP107006.1"/>
</dbReference>
<dbReference type="PANTHER" id="PTHR32063:SF28">
    <property type="entry name" value="BLR2861 PROTEIN"/>
    <property type="match status" value="1"/>
</dbReference>
<evidence type="ECO:0000313" key="2">
    <source>
        <dbReference type="EMBL" id="UYQ93163.1"/>
    </source>
</evidence>
<dbReference type="Pfam" id="PF00873">
    <property type="entry name" value="ACR_tran"/>
    <property type="match status" value="1"/>
</dbReference>
<sequence length="1044" mass="115153">MSLPSLSLKRPVFAIVINIIIVIFGVVGYTFLGVRDFPAIDPPVVNVRTSYPGANSDIIETQITEPLEKAINGVAGIKNISSLSSQGSSNITVEFELGEDLEAATNDVRDKVSQAQRSLPDDLDAPPVVSKADANSDAIISMTVQSDTRNQLEITEYATNVLLERLQTIPGVSTIQIWGEKKYAMRIWMDPARLSSYSLTPSDVQQALLRENVELPSGKIAGNATELTVRTFGRLDTEEEFNDLIIKNVNGSEIRLRDVGQAVLGPENEETMLKESGVPMIALALIPQPGSNYVAIADEFYKRYEDLKTELPEDFRINIALDNTVFITRSIHEVQETLVISLVLVVIIIYLFFRDWLMAVRPLADIPVSLIGAFFIMYVLGFTINILTLLAIVLAIGLVVDDGIVVTENIYKKIEAGMPRMRAAKEGSEEIFFAVIATSITLAFVFLPIIFLQGFVGQLFREFGIVVAGAVIISAFVSLTLTPVLNVKLGRKTHTHSKFYLKTEPFFQGMENGYKSSLEKFMKVKWVAGVIIVGCLAMMYFLFRGLQSELAPMEDRSTFRLSVTAPEGTSYDYMQNYVDKLSQFMADSIPEKRIVLTVTAPGFSGAGSVNSAFANVALVDPKERERSQKEIVNMVNRNMYQFPQGKVFAIEQQTIQVGRRQGLPVAFVLQNINFDKLAAVIPRFVEEANANPVFQGVDVDLKFNKPELRIHINREKATELGVSVADISGTLQLALSNQRYGFFVRNGKQYQVMGQVFRGNRDDPNDLQNIYVRNAAGEAIQLDNLVTISEETSPPVIYHYNRYKSATISANVAPGKTIGDGIQEMYNIYDKLQKEKVIDDSFDTALSGSSRDYAESGSNTMFALALALVLIYLVLAAQFESWIDPLIIMLTVPLAFAGAFLSLTIFGQTWNIFSQIGVIMLIGLVTKNGILIVEFANHKRDEGLNKDTAAVIGASMRLRPILMTSLAMALGALPIAMSLGAAATSRIPLGIVIVGGIMFSLVLTLYVIPAMYAIMSRRKKNTEFEQAVAEEREESEAEAAMAHS</sequence>
<evidence type="ECO:0000256" key="1">
    <source>
        <dbReference type="SAM" id="Phobius"/>
    </source>
</evidence>
<keyword evidence="1" id="KW-0472">Membrane</keyword>
<dbReference type="Gene3D" id="3.30.70.1320">
    <property type="entry name" value="Multidrug efflux transporter AcrB pore domain like"/>
    <property type="match status" value="1"/>
</dbReference>
<reference evidence="2" key="1">
    <citation type="submission" date="2022-10" db="EMBL/GenBank/DDBJ databases">
        <title>Chitinophaga sp. nov., isolated from soil.</title>
        <authorList>
            <person name="Jeon C.O."/>
        </authorList>
    </citation>
    <scope>NUCLEOTIDE SEQUENCE</scope>
    <source>
        <strain evidence="2">R8</strain>
    </source>
</reference>
<dbReference type="PANTHER" id="PTHR32063">
    <property type="match status" value="1"/>
</dbReference>
<feature type="transmembrane region" description="Helical" evidence="1">
    <location>
        <begin position="861"/>
        <end position="879"/>
    </location>
</feature>
<dbReference type="SUPFAM" id="SSF82714">
    <property type="entry name" value="Multidrug efflux transporter AcrB TolC docking domain, DN and DC subdomains"/>
    <property type="match status" value="2"/>
</dbReference>
<dbReference type="Gene3D" id="3.30.2090.10">
    <property type="entry name" value="Multidrug efflux transporter AcrB TolC docking domain, DN and DC subdomains"/>
    <property type="match status" value="2"/>
</dbReference>